<dbReference type="InterPro" id="IPR016181">
    <property type="entry name" value="Acyl_CoA_acyltransferase"/>
</dbReference>
<dbReference type="PANTHER" id="PTHR10545:SF29">
    <property type="entry name" value="GH14572P-RELATED"/>
    <property type="match status" value="1"/>
</dbReference>
<keyword evidence="1" id="KW-0808">Transferase</keyword>
<dbReference type="RefSeq" id="WP_152010481.1">
    <property type="nucleotide sequence ID" value="NZ_JAAAML010000001.1"/>
</dbReference>
<comment type="caution">
    <text evidence="4">The sequence shown here is derived from an EMBL/GenBank/DDBJ whole genome shotgun (WGS) entry which is preliminary data.</text>
</comment>
<name>A0ABT1CML8_9HYPH</name>
<evidence type="ECO:0000313" key="5">
    <source>
        <dbReference type="Proteomes" id="UP001320715"/>
    </source>
</evidence>
<proteinExistence type="predicted"/>
<sequence>MDDIIIRRAIASDAVDLNRALGQLSADMGDQHRAGDGDIARFCFGPAPVFHALLAVAQDGTVVGAVAYSPFFSTVYGGVGVYVSDLWVDAQTRGKRLGQRLLAAVRAEGIRMWDAQLMRLNVYHDNPKALAFYERIGFVPVSDTQYLTLSGEALESLGEQA</sequence>
<feature type="domain" description="N-acetyltransferase" evidence="3">
    <location>
        <begin position="4"/>
        <end position="155"/>
    </location>
</feature>
<dbReference type="EMBL" id="JAAAML010000001">
    <property type="protein sequence ID" value="MCO6406611.1"/>
    <property type="molecule type" value="Genomic_DNA"/>
</dbReference>
<dbReference type="Proteomes" id="UP001320715">
    <property type="component" value="Unassembled WGS sequence"/>
</dbReference>
<keyword evidence="2" id="KW-0012">Acyltransferase</keyword>
<dbReference type="PANTHER" id="PTHR10545">
    <property type="entry name" value="DIAMINE N-ACETYLTRANSFERASE"/>
    <property type="match status" value="1"/>
</dbReference>
<dbReference type="InterPro" id="IPR051016">
    <property type="entry name" value="Diverse_Substrate_AcTransf"/>
</dbReference>
<reference evidence="4 5" key="1">
    <citation type="submission" date="2020-01" db="EMBL/GenBank/DDBJ databases">
        <title>Genomes of bacteria type strains.</title>
        <authorList>
            <person name="Chen J."/>
            <person name="Zhu S."/>
            <person name="Yang J."/>
        </authorList>
    </citation>
    <scope>NUCLEOTIDE SEQUENCE [LARGE SCALE GENOMIC DNA]</scope>
    <source>
        <strain evidence="4 5">DSM 16655</strain>
    </source>
</reference>
<evidence type="ECO:0000259" key="3">
    <source>
        <dbReference type="PROSITE" id="PS51186"/>
    </source>
</evidence>
<keyword evidence="5" id="KW-1185">Reference proteome</keyword>
<evidence type="ECO:0000313" key="4">
    <source>
        <dbReference type="EMBL" id="MCO6406611.1"/>
    </source>
</evidence>
<dbReference type="CDD" id="cd04301">
    <property type="entry name" value="NAT_SF"/>
    <property type="match status" value="1"/>
</dbReference>
<dbReference type="Pfam" id="PF00583">
    <property type="entry name" value="Acetyltransf_1"/>
    <property type="match status" value="1"/>
</dbReference>
<gene>
    <name evidence="4" type="ORF">GTW23_00375</name>
</gene>
<evidence type="ECO:0000256" key="1">
    <source>
        <dbReference type="ARBA" id="ARBA00022679"/>
    </source>
</evidence>
<dbReference type="InterPro" id="IPR000182">
    <property type="entry name" value="GNAT_dom"/>
</dbReference>
<dbReference type="PROSITE" id="PS51186">
    <property type="entry name" value="GNAT"/>
    <property type="match status" value="1"/>
</dbReference>
<dbReference type="SUPFAM" id="SSF55729">
    <property type="entry name" value="Acyl-CoA N-acyltransferases (Nat)"/>
    <property type="match status" value="1"/>
</dbReference>
<organism evidence="4 5">
    <name type="scientific">Hoeflea alexandrii</name>
    <dbReference type="NCBI Taxonomy" id="288436"/>
    <lineage>
        <taxon>Bacteria</taxon>
        <taxon>Pseudomonadati</taxon>
        <taxon>Pseudomonadota</taxon>
        <taxon>Alphaproteobacteria</taxon>
        <taxon>Hyphomicrobiales</taxon>
        <taxon>Rhizobiaceae</taxon>
        <taxon>Hoeflea</taxon>
    </lineage>
</organism>
<accession>A0ABT1CML8</accession>
<dbReference type="Gene3D" id="3.40.630.30">
    <property type="match status" value="1"/>
</dbReference>
<protein>
    <submittedName>
        <fullName evidence="4">GNAT family N-acetyltransferase</fullName>
    </submittedName>
</protein>
<evidence type="ECO:0000256" key="2">
    <source>
        <dbReference type="ARBA" id="ARBA00023315"/>
    </source>
</evidence>